<dbReference type="NCBIfam" id="NF006829">
    <property type="entry name" value="PRK09352.1"/>
    <property type="match status" value="1"/>
</dbReference>
<name>A0A7W7LDB8_STRNE</name>
<protein>
    <submittedName>
        <fullName evidence="6">3-oxoacyl-[acyl-carrier-protein] synthase-3</fullName>
        <ecNumber evidence="6">2.3.1.180</ecNumber>
    </submittedName>
</protein>
<dbReference type="InterPro" id="IPR013747">
    <property type="entry name" value="ACP_syn_III_C"/>
</dbReference>
<proteinExistence type="predicted"/>
<keyword evidence="7" id="KW-1185">Reference proteome</keyword>
<dbReference type="Pfam" id="PF08541">
    <property type="entry name" value="ACP_syn_III_C"/>
    <property type="match status" value="1"/>
</dbReference>
<keyword evidence="3 6" id="KW-0012">Acyltransferase</keyword>
<evidence type="ECO:0000313" key="7">
    <source>
        <dbReference type="Proteomes" id="UP000556436"/>
    </source>
</evidence>
<dbReference type="InterPro" id="IPR013751">
    <property type="entry name" value="ACP_syn_III_N"/>
</dbReference>
<dbReference type="EMBL" id="JACHJG010000008">
    <property type="protein sequence ID" value="MBB4888132.1"/>
    <property type="molecule type" value="Genomic_DNA"/>
</dbReference>
<dbReference type="CDD" id="cd00830">
    <property type="entry name" value="KAS_III"/>
    <property type="match status" value="1"/>
</dbReference>
<evidence type="ECO:0000256" key="1">
    <source>
        <dbReference type="ARBA" id="ARBA00022490"/>
    </source>
</evidence>
<dbReference type="Gene3D" id="3.40.47.10">
    <property type="match status" value="1"/>
</dbReference>
<organism evidence="6 7">
    <name type="scientific">Streptomyces netropsis</name>
    <name type="common">Streptoverticillium netropsis</name>
    <dbReference type="NCBI Taxonomy" id="55404"/>
    <lineage>
        <taxon>Bacteria</taxon>
        <taxon>Bacillati</taxon>
        <taxon>Actinomycetota</taxon>
        <taxon>Actinomycetes</taxon>
        <taxon>Kitasatosporales</taxon>
        <taxon>Streptomycetaceae</taxon>
        <taxon>Streptomyces</taxon>
    </lineage>
</organism>
<evidence type="ECO:0000259" key="5">
    <source>
        <dbReference type="Pfam" id="PF08545"/>
    </source>
</evidence>
<evidence type="ECO:0000256" key="3">
    <source>
        <dbReference type="ARBA" id="ARBA00023315"/>
    </source>
</evidence>
<dbReference type="InterPro" id="IPR016039">
    <property type="entry name" value="Thiolase-like"/>
</dbReference>
<dbReference type="Pfam" id="PF08545">
    <property type="entry name" value="ACP_syn_III"/>
    <property type="match status" value="1"/>
</dbReference>
<sequence>MAEEQKMNTVLVGLGCWLPPTVVTNADLMSPVMDDFVRRRIGIARRHRVSDGEATVHLATEAGARALASAGASRVDALILATTTPDRLCPAGAPEVASRLGMTGAPAFDLNAGCSGFLYGCELARGLIAAGTARTVLVIGAESSSTMINPQDSSTAPIFGDGAGAAVLRRAEPGEFPTFGPSVWGSDGTFADAIAIPAGGSRRRTPAPDLGGADAYLHLRGAEVVRNAVKRMSAAAIAAAEAARWSLEDVDVLVAHQANAAITQAVAATLSFPAARMPTNIEHVGNTAAASVPILLAHAASDGAIKSDQRVLMVAFGSGLSWAAATATWPHALTPHL</sequence>
<dbReference type="GO" id="GO:0033818">
    <property type="term" value="F:beta-ketoacyl-acyl-carrier-protein synthase III activity"/>
    <property type="evidence" value="ECO:0007669"/>
    <property type="project" value="UniProtKB-EC"/>
</dbReference>
<feature type="domain" description="Beta-ketoacyl-[acyl-carrier-protein] synthase III N-terminal" evidence="5">
    <location>
        <begin position="108"/>
        <end position="188"/>
    </location>
</feature>
<keyword evidence="1" id="KW-0963">Cytoplasm</keyword>
<accession>A0A7W7LDB8</accession>
<dbReference type="RefSeq" id="WP_311775278.1">
    <property type="nucleotide sequence ID" value="NZ_CP147867.1"/>
</dbReference>
<evidence type="ECO:0000256" key="2">
    <source>
        <dbReference type="ARBA" id="ARBA00022679"/>
    </source>
</evidence>
<reference evidence="6 7" key="1">
    <citation type="submission" date="2020-08" db="EMBL/GenBank/DDBJ databases">
        <title>Genomic Encyclopedia of Type Strains, Phase III (KMG-III): the genomes of soil and plant-associated and newly described type strains.</title>
        <authorList>
            <person name="Whitman W."/>
        </authorList>
    </citation>
    <scope>NUCLEOTIDE SEQUENCE [LARGE SCALE GENOMIC DNA]</scope>
    <source>
        <strain evidence="6 7">CECT 3265</strain>
    </source>
</reference>
<dbReference type="AlphaFoldDB" id="A0A7W7LDB8"/>
<dbReference type="GO" id="GO:0044550">
    <property type="term" value="P:secondary metabolite biosynthetic process"/>
    <property type="evidence" value="ECO:0007669"/>
    <property type="project" value="TreeGrafter"/>
</dbReference>
<evidence type="ECO:0000313" key="6">
    <source>
        <dbReference type="EMBL" id="MBB4888132.1"/>
    </source>
</evidence>
<evidence type="ECO:0000259" key="4">
    <source>
        <dbReference type="Pfam" id="PF08541"/>
    </source>
</evidence>
<dbReference type="Proteomes" id="UP000556436">
    <property type="component" value="Unassembled WGS sequence"/>
</dbReference>
<dbReference type="GO" id="GO:0006633">
    <property type="term" value="P:fatty acid biosynthetic process"/>
    <property type="evidence" value="ECO:0007669"/>
    <property type="project" value="InterPro"/>
</dbReference>
<keyword evidence="2 6" id="KW-0808">Transferase</keyword>
<dbReference type="SUPFAM" id="SSF53901">
    <property type="entry name" value="Thiolase-like"/>
    <property type="match status" value="1"/>
</dbReference>
<feature type="domain" description="Beta-ketoacyl-[acyl-carrier-protein] synthase III C-terminal" evidence="4">
    <location>
        <begin position="241"/>
        <end position="329"/>
    </location>
</feature>
<dbReference type="PANTHER" id="PTHR34069:SF2">
    <property type="entry name" value="BETA-KETOACYL-[ACYL-CARRIER-PROTEIN] SYNTHASE III"/>
    <property type="match status" value="1"/>
</dbReference>
<dbReference type="PANTHER" id="PTHR34069">
    <property type="entry name" value="3-OXOACYL-[ACYL-CARRIER-PROTEIN] SYNTHASE 3"/>
    <property type="match status" value="1"/>
</dbReference>
<gene>
    <name evidence="6" type="ORF">FHS38_004200</name>
</gene>
<comment type="caution">
    <text evidence="6">The sequence shown here is derived from an EMBL/GenBank/DDBJ whole genome shotgun (WGS) entry which is preliminary data.</text>
</comment>
<dbReference type="EC" id="2.3.1.180" evidence="6"/>
<dbReference type="GO" id="GO:0004315">
    <property type="term" value="F:3-oxoacyl-[acyl-carrier-protein] synthase activity"/>
    <property type="evidence" value="ECO:0007669"/>
    <property type="project" value="InterPro"/>
</dbReference>